<evidence type="ECO:0000259" key="11">
    <source>
        <dbReference type="PROSITE" id="PS50893"/>
    </source>
</evidence>
<keyword evidence="7" id="KW-0864">Zinc transport</keyword>
<keyword evidence="1" id="KW-0813">Transport</keyword>
<dbReference type="PROSITE" id="PS50893">
    <property type="entry name" value="ABC_TRANSPORTER_2"/>
    <property type="match status" value="1"/>
</dbReference>
<dbReference type="InterPro" id="IPR017871">
    <property type="entry name" value="ABC_transporter-like_CS"/>
</dbReference>
<dbReference type="GO" id="GO:0005524">
    <property type="term" value="F:ATP binding"/>
    <property type="evidence" value="ECO:0007669"/>
    <property type="project" value="UniProtKB-KW"/>
</dbReference>
<evidence type="ECO:0000256" key="8">
    <source>
        <dbReference type="ARBA" id="ARBA00022967"/>
    </source>
</evidence>
<accession>A0A9X3IT87</accession>
<keyword evidence="10" id="KW-0472">Membrane</keyword>
<evidence type="ECO:0000313" key="12">
    <source>
        <dbReference type="EMBL" id="MCY0964943.1"/>
    </source>
</evidence>
<evidence type="ECO:0000256" key="4">
    <source>
        <dbReference type="ARBA" id="ARBA00022741"/>
    </source>
</evidence>
<evidence type="ECO:0000256" key="7">
    <source>
        <dbReference type="ARBA" id="ARBA00022906"/>
    </source>
</evidence>
<name>A0A9X3IT87_9GAMM</name>
<keyword evidence="8" id="KW-1278">Translocase</keyword>
<evidence type="ECO:0000256" key="6">
    <source>
        <dbReference type="ARBA" id="ARBA00022840"/>
    </source>
</evidence>
<dbReference type="AlphaFoldDB" id="A0A9X3IT87"/>
<dbReference type="InterPro" id="IPR003439">
    <property type="entry name" value="ABC_transporter-like_ATP-bd"/>
</dbReference>
<comment type="caution">
    <text evidence="12">The sequence shown here is derived from an EMBL/GenBank/DDBJ whole genome shotgun (WGS) entry which is preliminary data.</text>
</comment>
<dbReference type="Gene3D" id="3.40.50.300">
    <property type="entry name" value="P-loop containing nucleotide triphosphate hydrolases"/>
    <property type="match status" value="1"/>
</dbReference>
<keyword evidence="4" id="KW-0547">Nucleotide-binding</keyword>
<keyword evidence="6 12" id="KW-0067">ATP-binding</keyword>
<dbReference type="SMART" id="SM00382">
    <property type="entry name" value="AAA"/>
    <property type="match status" value="1"/>
</dbReference>
<reference evidence="12" key="1">
    <citation type="submission" date="2022-11" db="EMBL/GenBank/DDBJ databases">
        <title>Parathalassolutuus dongxingensis gen. nov., sp. nov., a novel member of family Oceanospirillaceae isolated from a coastal shrimp pond in Guangxi, China.</title>
        <authorList>
            <person name="Chen H."/>
        </authorList>
    </citation>
    <scope>NUCLEOTIDE SEQUENCE</scope>
    <source>
        <strain evidence="12">G-43</strain>
    </source>
</reference>
<protein>
    <submittedName>
        <fullName evidence="12">ATP-binding cassette domain-containing protein</fullName>
    </submittedName>
</protein>
<keyword evidence="2" id="KW-1003">Cell membrane</keyword>
<evidence type="ECO:0000313" key="13">
    <source>
        <dbReference type="Proteomes" id="UP001150830"/>
    </source>
</evidence>
<dbReference type="PANTHER" id="PTHR42734">
    <property type="entry name" value="METAL TRANSPORT SYSTEM ATP-BINDING PROTEIN TM_0124-RELATED"/>
    <property type="match status" value="1"/>
</dbReference>
<dbReference type="InterPro" id="IPR027417">
    <property type="entry name" value="P-loop_NTPase"/>
</dbReference>
<dbReference type="GO" id="GO:0016887">
    <property type="term" value="F:ATP hydrolysis activity"/>
    <property type="evidence" value="ECO:0007669"/>
    <property type="project" value="InterPro"/>
</dbReference>
<dbReference type="InterPro" id="IPR050153">
    <property type="entry name" value="Metal_Ion_Import_ABC"/>
</dbReference>
<dbReference type="GO" id="GO:0010043">
    <property type="term" value="P:response to zinc ion"/>
    <property type="evidence" value="ECO:0007669"/>
    <property type="project" value="TreeGrafter"/>
</dbReference>
<dbReference type="PROSITE" id="PS00211">
    <property type="entry name" value="ABC_TRANSPORTER_1"/>
    <property type="match status" value="1"/>
</dbReference>
<evidence type="ECO:0000256" key="5">
    <source>
        <dbReference type="ARBA" id="ARBA00022833"/>
    </source>
</evidence>
<keyword evidence="9" id="KW-0406">Ion transport</keyword>
<feature type="domain" description="ABC transporter" evidence="11">
    <location>
        <begin position="7"/>
        <end position="222"/>
    </location>
</feature>
<dbReference type="PANTHER" id="PTHR42734:SF9">
    <property type="entry name" value="ZINC IMPORT ATP-BINDING PROTEIN ZNUC"/>
    <property type="match status" value="1"/>
</dbReference>
<proteinExistence type="predicted"/>
<keyword evidence="3" id="KW-0997">Cell inner membrane</keyword>
<dbReference type="SUPFAM" id="SSF52540">
    <property type="entry name" value="P-loop containing nucleoside triphosphate hydrolases"/>
    <property type="match status" value="1"/>
</dbReference>
<evidence type="ECO:0000256" key="1">
    <source>
        <dbReference type="ARBA" id="ARBA00022448"/>
    </source>
</evidence>
<organism evidence="12 13">
    <name type="scientific">Parathalassolituus penaei</name>
    <dbReference type="NCBI Taxonomy" id="2997323"/>
    <lineage>
        <taxon>Bacteria</taxon>
        <taxon>Pseudomonadati</taxon>
        <taxon>Pseudomonadota</taxon>
        <taxon>Gammaproteobacteria</taxon>
        <taxon>Oceanospirillales</taxon>
        <taxon>Oceanospirillaceae</taxon>
        <taxon>Parathalassolituus</taxon>
    </lineage>
</organism>
<evidence type="ECO:0000256" key="9">
    <source>
        <dbReference type="ARBA" id="ARBA00023065"/>
    </source>
</evidence>
<dbReference type="GO" id="GO:0006829">
    <property type="term" value="P:zinc ion transport"/>
    <property type="evidence" value="ECO:0007669"/>
    <property type="project" value="UniProtKB-KW"/>
</dbReference>
<keyword evidence="5" id="KW-0862">Zinc</keyword>
<dbReference type="RefSeq" id="WP_283173162.1">
    <property type="nucleotide sequence ID" value="NZ_JAPNOA010000020.1"/>
</dbReference>
<gene>
    <name evidence="12" type="ORF">OUO13_07070</name>
</gene>
<evidence type="ECO:0000256" key="3">
    <source>
        <dbReference type="ARBA" id="ARBA00022519"/>
    </source>
</evidence>
<dbReference type="FunFam" id="3.40.50.300:FF:000392">
    <property type="entry name" value="Zinc import ATP-binding protein ZnuC"/>
    <property type="match status" value="1"/>
</dbReference>
<dbReference type="EMBL" id="JAPNOA010000020">
    <property type="protein sequence ID" value="MCY0964943.1"/>
    <property type="molecule type" value="Genomic_DNA"/>
</dbReference>
<dbReference type="Pfam" id="PF00005">
    <property type="entry name" value="ABC_tran"/>
    <property type="match status" value="1"/>
</dbReference>
<evidence type="ECO:0000256" key="10">
    <source>
        <dbReference type="ARBA" id="ARBA00023136"/>
    </source>
</evidence>
<keyword evidence="13" id="KW-1185">Reference proteome</keyword>
<evidence type="ECO:0000256" key="2">
    <source>
        <dbReference type="ARBA" id="ARBA00022475"/>
    </source>
</evidence>
<sequence>MTTDVLLQASHLYLARRHKQVLTDISLNLERGRITTLIGPNGCGKSTLIRILLGLENADQGEIKRAPGLRIGYMPQRLALEPRLPLTVTGFLKLARGATHDAIEYWLDRLDIRLLAAQDIQDLSGGEWQRVLLARALLIRPDLLVLDEPVQGVDVQGQHALYRLIPQLRNELNCAVLMVSHDLHLVMAATDEVICMNGHICCSGHPDQVSVSSEYRELFGHVMPTNLQPIAHYTHHHDHRHCLDGHIESGSKPQA</sequence>
<dbReference type="Proteomes" id="UP001150830">
    <property type="component" value="Unassembled WGS sequence"/>
</dbReference>
<dbReference type="InterPro" id="IPR003593">
    <property type="entry name" value="AAA+_ATPase"/>
</dbReference>